<dbReference type="RefSeq" id="XP_022979010.1">
    <property type="nucleotide sequence ID" value="XM_023123242.1"/>
</dbReference>
<dbReference type="PANTHER" id="PTHR31945:SF15">
    <property type="entry name" value="TRANSCRIPTION FACTOR BHLH61-RELATED"/>
    <property type="match status" value="1"/>
</dbReference>
<dbReference type="InterPro" id="IPR051358">
    <property type="entry name" value="TF_AMS/ICE1/BHLH6-like"/>
</dbReference>
<dbReference type="GeneID" id="111478784"/>
<dbReference type="SMART" id="SM00353">
    <property type="entry name" value="HLH"/>
    <property type="match status" value="1"/>
</dbReference>
<dbReference type="Proteomes" id="UP000504608">
    <property type="component" value="Unplaced"/>
</dbReference>
<dbReference type="GO" id="GO:0003700">
    <property type="term" value="F:DNA-binding transcription factor activity"/>
    <property type="evidence" value="ECO:0007669"/>
    <property type="project" value="TreeGrafter"/>
</dbReference>
<dbReference type="OrthoDB" id="752464at2759"/>
<keyword evidence="2" id="KW-0805">Transcription regulation</keyword>
<organism evidence="7 8">
    <name type="scientific">Cucurbita maxima</name>
    <name type="common">Pumpkin</name>
    <name type="synonym">Winter squash</name>
    <dbReference type="NCBI Taxonomy" id="3661"/>
    <lineage>
        <taxon>Eukaryota</taxon>
        <taxon>Viridiplantae</taxon>
        <taxon>Streptophyta</taxon>
        <taxon>Embryophyta</taxon>
        <taxon>Tracheophyta</taxon>
        <taxon>Spermatophyta</taxon>
        <taxon>Magnoliopsida</taxon>
        <taxon>eudicotyledons</taxon>
        <taxon>Gunneridae</taxon>
        <taxon>Pentapetalae</taxon>
        <taxon>rosids</taxon>
        <taxon>fabids</taxon>
        <taxon>Cucurbitales</taxon>
        <taxon>Cucurbitaceae</taxon>
        <taxon>Cucurbiteae</taxon>
        <taxon>Cucurbita</taxon>
    </lineage>
</organism>
<feature type="region of interest" description="Disordered" evidence="5">
    <location>
        <begin position="138"/>
        <end position="167"/>
    </location>
</feature>
<keyword evidence="4" id="KW-0539">Nucleus</keyword>
<dbReference type="KEGG" id="cmax:111478784"/>
<proteinExistence type="predicted"/>
<evidence type="ECO:0000259" key="6">
    <source>
        <dbReference type="PROSITE" id="PS50888"/>
    </source>
</evidence>
<keyword evidence="3" id="KW-0804">Transcription</keyword>
<comment type="subcellular location">
    <subcellularLocation>
        <location evidence="1">Nucleus</location>
    </subcellularLocation>
</comment>
<sequence>MELSQHGFLEELLASTPWSSSYSNGFNDFFQNTWNFSCFDENPQMGTSISSHFPALQTATDFSFADQHLYANFLEGLAMPELDSSSYTKNNETPPFVSQEEMSNRNSGFPPVGMEEEELGFMEAEAAPSVCKVEMEQMGGRETNDSKMGVAESRKRTSNKAKKIEGQPSKNLMAERRRRKRLNDRLSMLRAIVPKISKMDRTSILGDTIDYVKELLERINNLKEEDEFGLDSNQVGFNGISKEGKPNEVQVRNSPKFAIEKRESKTRIDICCSTRPGLLLSTVNTLEALGLEIQQCVISCFNDFSMQACCSEQGSGEKAVASSDDIKEALFRNAGYGGKCL</sequence>
<dbReference type="AlphaFoldDB" id="A0A6J1IRY6"/>
<feature type="domain" description="BHLH" evidence="6">
    <location>
        <begin position="166"/>
        <end position="215"/>
    </location>
</feature>
<dbReference type="SUPFAM" id="SSF47459">
    <property type="entry name" value="HLH, helix-loop-helix DNA-binding domain"/>
    <property type="match status" value="1"/>
</dbReference>
<evidence type="ECO:0000256" key="3">
    <source>
        <dbReference type="ARBA" id="ARBA00023163"/>
    </source>
</evidence>
<dbReference type="PROSITE" id="PS50888">
    <property type="entry name" value="BHLH"/>
    <property type="match status" value="1"/>
</dbReference>
<evidence type="ECO:0000256" key="2">
    <source>
        <dbReference type="ARBA" id="ARBA00023015"/>
    </source>
</evidence>
<protein>
    <submittedName>
        <fullName evidence="8">Transcription factor bHLH93-like isoform X1</fullName>
    </submittedName>
</protein>
<dbReference type="PANTHER" id="PTHR31945">
    <property type="entry name" value="TRANSCRIPTION FACTOR SCREAM2-RELATED"/>
    <property type="match status" value="1"/>
</dbReference>
<evidence type="ECO:0000256" key="5">
    <source>
        <dbReference type="SAM" id="MobiDB-lite"/>
    </source>
</evidence>
<dbReference type="Gene3D" id="4.10.280.10">
    <property type="entry name" value="Helix-loop-helix DNA-binding domain"/>
    <property type="match status" value="1"/>
</dbReference>
<keyword evidence="7" id="KW-1185">Reference proteome</keyword>
<name>A0A6J1IRY6_CUCMA</name>
<gene>
    <name evidence="8" type="primary">LOC111478784</name>
</gene>
<dbReference type="Pfam" id="PF22754">
    <property type="entry name" value="bHLH-TF_ACT-like_plant"/>
    <property type="match status" value="1"/>
</dbReference>
<dbReference type="InterPro" id="IPR036638">
    <property type="entry name" value="HLH_DNA-bd_sf"/>
</dbReference>
<dbReference type="InterPro" id="IPR011598">
    <property type="entry name" value="bHLH_dom"/>
</dbReference>
<evidence type="ECO:0000313" key="8">
    <source>
        <dbReference type="RefSeq" id="XP_022979010.1"/>
    </source>
</evidence>
<accession>A0A6J1IRY6</accession>
<evidence type="ECO:0000256" key="4">
    <source>
        <dbReference type="ARBA" id="ARBA00023242"/>
    </source>
</evidence>
<dbReference type="GO" id="GO:0005634">
    <property type="term" value="C:nucleus"/>
    <property type="evidence" value="ECO:0007669"/>
    <property type="project" value="UniProtKB-SubCell"/>
</dbReference>
<evidence type="ECO:0000256" key="1">
    <source>
        <dbReference type="ARBA" id="ARBA00004123"/>
    </source>
</evidence>
<reference evidence="8" key="1">
    <citation type="submission" date="2025-08" db="UniProtKB">
        <authorList>
            <consortium name="RefSeq"/>
        </authorList>
    </citation>
    <scope>IDENTIFICATION</scope>
    <source>
        <tissue evidence="8">Young leaves</tissue>
    </source>
</reference>
<dbReference type="InterPro" id="IPR054502">
    <property type="entry name" value="bHLH-TF_ACT-like_plant"/>
</dbReference>
<dbReference type="GO" id="GO:0046983">
    <property type="term" value="F:protein dimerization activity"/>
    <property type="evidence" value="ECO:0007669"/>
    <property type="project" value="InterPro"/>
</dbReference>
<evidence type="ECO:0000313" key="7">
    <source>
        <dbReference type="Proteomes" id="UP000504608"/>
    </source>
</evidence>
<dbReference type="GO" id="GO:0043565">
    <property type="term" value="F:sequence-specific DNA binding"/>
    <property type="evidence" value="ECO:0007669"/>
    <property type="project" value="TreeGrafter"/>
</dbReference>
<dbReference type="Pfam" id="PF00010">
    <property type="entry name" value="HLH"/>
    <property type="match status" value="1"/>
</dbReference>